<dbReference type="Gene3D" id="3.40.1280.10">
    <property type="match status" value="1"/>
</dbReference>
<sequence>MNRKKLAIAVPASVISDTPHLREKTSKIGLIGRAAAVFRVDEIIVYPDKTGKDKQKNEADLIALILAYLETPQYLRKRFFKLNPRLQYAGILPPLRTPHHPLNRKAKKLMVGEYREGVTVSKSIEGVLVDIGVERPALIRETQWALGKRLTLQIVRADERVEVQAVSRDEVPGYWGYIVTTENHSFGSLVKNGKFDLTIATSKIGTRFMDVAGDMAKRWKKSEYTLVAFGAPARGLHEIVEEEGAELNDIMDFVVNMVPEQGTETVRTEEALFASLAVLNEQFSW</sequence>
<gene>
    <name evidence="1" type="ORF">AC478_02590</name>
</gene>
<proteinExistence type="predicted"/>
<dbReference type="SUPFAM" id="SSF50249">
    <property type="entry name" value="Nucleic acid-binding proteins"/>
    <property type="match status" value="1"/>
</dbReference>
<dbReference type="Pfam" id="PF02598">
    <property type="entry name" value="Methyltrn_RNA_3"/>
    <property type="match status" value="1"/>
</dbReference>
<dbReference type="InterPro" id="IPR003750">
    <property type="entry name" value="Put_MeTrfase-C9orf114-like"/>
</dbReference>
<dbReference type="AlphaFoldDB" id="A0A0M0BSQ3"/>
<dbReference type="Gene3D" id="2.40.50.140">
    <property type="entry name" value="Nucleic acid-binding proteins"/>
    <property type="match status" value="1"/>
</dbReference>
<organism evidence="1 2">
    <name type="scientific">miscellaneous Crenarchaeota group-1 archaeon SG8-32-3</name>
    <dbReference type="NCBI Taxonomy" id="1685125"/>
    <lineage>
        <taxon>Archaea</taxon>
        <taxon>Candidatus Bathyarchaeota</taxon>
        <taxon>MCG-1</taxon>
    </lineage>
</organism>
<dbReference type="PANTHER" id="PTHR12150:SF13">
    <property type="entry name" value="METHYLTRANSFERASE C9ORF114-RELATED"/>
    <property type="match status" value="1"/>
</dbReference>
<name>A0A0M0BSQ3_9ARCH</name>
<reference evidence="2" key="1">
    <citation type="submission" date="2015-06" db="EMBL/GenBank/DDBJ databases">
        <title>New insights into the roles of widespread benthic archaea in carbon and nitrogen cycling.</title>
        <authorList>
            <person name="Lazar C.S."/>
            <person name="Baker B.J."/>
            <person name="Seitz K.W."/>
            <person name="Hyde A.S."/>
            <person name="Dick G.J."/>
            <person name="Hinrichs K.-U."/>
            <person name="Teske A.P."/>
        </authorList>
    </citation>
    <scope>NUCLEOTIDE SEQUENCE [LARGE SCALE GENOMIC DNA]</scope>
</reference>
<dbReference type="PATRIC" id="fig|1685125.3.peg.592"/>
<protein>
    <recommendedName>
        <fullName evidence="3">RNA-binding protein</fullName>
    </recommendedName>
</protein>
<accession>A0A0M0BSQ3</accession>
<evidence type="ECO:0008006" key="3">
    <source>
        <dbReference type="Google" id="ProtNLM"/>
    </source>
</evidence>
<comment type="caution">
    <text evidence="1">The sequence shown here is derived from an EMBL/GenBank/DDBJ whole genome shotgun (WGS) entry which is preliminary data.</text>
</comment>
<dbReference type="PANTHER" id="PTHR12150">
    <property type="entry name" value="CLASS IV SAM-BINDING METHYLTRANSFERASE-RELATED"/>
    <property type="match status" value="1"/>
</dbReference>
<dbReference type="SUPFAM" id="SSF75217">
    <property type="entry name" value="alpha/beta knot"/>
    <property type="match status" value="1"/>
</dbReference>
<dbReference type="InterPro" id="IPR012340">
    <property type="entry name" value="NA-bd_OB-fold"/>
</dbReference>
<dbReference type="InterPro" id="IPR029028">
    <property type="entry name" value="Alpha/beta_knot_MTases"/>
</dbReference>
<dbReference type="CDD" id="cd18086">
    <property type="entry name" value="HsC9orf114-like"/>
    <property type="match status" value="1"/>
</dbReference>
<evidence type="ECO:0000313" key="2">
    <source>
        <dbReference type="Proteomes" id="UP000054016"/>
    </source>
</evidence>
<evidence type="ECO:0000313" key="1">
    <source>
        <dbReference type="EMBL" id="KON31622.1"/>
    </source>
</evidence>
<dbReference type="Proteomes" id="UP000054016">
    <property type="component" value="Unassembled WGS sequence"/>
</dbReference>
<dbReference type="EMBL" id="LFWV01000031">
    <property type="protein sequence ID" value="KON31622.1"/>
    <property type="molecule type" value="Genomic_DNA"/>
</dbReference>
<dbReference type="InterPro" id="IPR029026">
    <property type="entry name" value="tRNA_m1G_MTases_N"/>
</dbReference>